<feature type="domain" description="Helicase ATP-binding" evidence="12">
    <location>
        <begin position="70"/>
        <end position="277"/>
    </location>
</feature>
<dbReference type="PROSITE" id="PS51192">
    <property type="entry name" value="HELICASE_ATP_BIND_1"/>
    <property type="match status" value="1"/>
</dbReference>
<dbReference type="Gene3D" id="1.10.10.10">
    <property type="entry name" value="Winged helix-like DNA-binding domain superfamily/Winged helix DNA-binding domain"/>
    <property type="match status" value="1"/>
</dbReference>
<dbReference type="InterPro" id="IPR001650">
    <property type="entry name" value="Helicase_C-like"/>
</dbReference>
<keyword evidence="6" id="KW-0413">Isomerase</keyword>
<keyword evidence="5" id="KW-0067">ATP-binding</keyword>
<comment type="caution">
    <text evidence="14">The sequence shown here is derived from an EMBL/GenBank/DDBJ whole genome shotgun (WGS) entry which is preliminary data.</text>
</comment>
<keyword evidence="7" id="KW-0469">Meiosis</keyword>
<dbReference type="InterPro" id="IPR011545">
    <property type="entry name" value="DEAD/DEAH_box_helicase_dom"/>
</dbReference>
<evidence type="ECO:0000259" key="13">
    <source>
        <dbReference type="PROSITE" id="PS51194"/>
    </source>
</evidence>
<feature type="region of interest" description="Disordered" evidence="11">
    <location>
        <begin position="1"/>
        <end position="42"/>
    </location>
</feature>
<dbReference type="CDD" id="cd18795">
    <property type="entry name" value="SF2_C_Ski2"/>
    <property type="match status" value="1"/>
</dbReference>
<dbReference type="PROSITE" id="PS51194">
    <property type="entry name" value="HELICASE_CTER"/>
    <property type="match status" value="1"/>
</dbReference>
<proteinExistence type="inferred from homology"/>
<dbReference type="InterPro" id="IPR052247">
    <property type="entry name" value="Meiotic_Crossover_Helicase"/>
</dbReference>
<sequence length="1936" mass="221484">MLDDEIYNSQPISLPSSSTTDPEPHDIKIDRPPKRTGESGGLRSIEEIDPKYRNVFSYQYFNLVQSKVIEDALYSDKSMVVCAPTGSGKTVVFEMAIVQLLMEMDSNACHEDFKIIYMAPIKALCTERLTEWYPKFTKLNLLCIEVTGDTDVDFSQLKPYRIIITTPEKWDMLTRRWRDNRGMVEVIKLFLIDEVHILNDSVRGPVLESVVSRMKTIQSSVQSTHRIELLQRQNQGDISMSEQETAMPKIRFVAVSATISNPEDVAEWLGTSNKPAIYHKFGDECRPVILKRIVEGYPCREGTSIFKFDIILNYKLWPIIQKYHNGKPTLIFCNTRKSVLLTAETLSKEITINFSPEQKAKLVALASVIKNKKVQSLILCGVGCHHAGLLFEERTNIEQAFRCSDLPILITTTTLAMGVNLPAHLVIIKNTQQYVNGAYQEYSISTVLQMVGRAGRPQFDTEATAVIMTRLTEKARYQALVGGCEPLQSYLHKRLAENLNSEAALGTVNDVAQCVQWLRSTFLFVRAARDPRKYLGLPQTAPSHLISKKIEELCVKAMNGLASSGLITMDEASCIESTEAGRLMSIYYLDLETMKHIMKIKGNESLEQLLWIVCESHELSDMHLRVDERRCLNALNRNNTGATIRFPLKGKINTRQMKLNCLIQAVLGCLPILEPSLNQEAMKIMRIADRICKCLVAYVTRPNVLRECAQHYQAVLNSIVLNKCIESHLWENSIYVSKQLKGIGPTFSGLLATAGKFNFMLLEESHPRDLERIMNKGPPAGNILRKQISLLPKYQLTMTPVNENSVKIQLTLLNQMHLLENIEHLTAGANHKSYIIIGDTENYLLLFTSFKDKDLISVYDGQITYEIMRRHHFGHKIIAQCISSNFAGIDVQCEYVFNDLHTLSARNNNTVSQLGTPTKAKHVKQAAITDTFKIRKRKTSDIGETRSMEKRKRNYPIIEKMQSFKQPMDKEAKQISPDLNIMHYKNSIFDVTENNELRELGKIDETNIKDIVLQESHQNNGEIVVENIEDDEQINSILNEIEKEIHGNDLLSKKSQPKLNNLIKLNTIERANNAGNIKVKPYNEIRNKIIKKEKSNFNVIDIIEKKANNNNSDEITMCNSKNTFIDTVKNHIDDFLEKIKQNDRIKEKNIMHLLEIKHNDSITQDTSSLIISNSNMLSKIKVVDEVTKLQGKTAIESLDLEPTVPQKVLEYKKSNDNKLESIEKINSDNIKQNDKAKLKNIIHLSEIKHKDNITQNTSNSILSTNNMLSSPEKTKMVNDIVISCIDDVLCKIKVVNEITKPQSKTAIERNDQETTVPQKAQKFKKGNDNECDAIEKVNSDILMPSNTHQGLFTNSMKQNYNLEPISDFKTSLMRFPCISNNNVKSNINERIYRANIPLTNTCFNSKSLLPNLTTNSTIKESDTLNKIDNRQNSKETKLWSQVCDVDIIPVANTNHNITQPYINKCVDSRKTEKSDYSKKISFTKTHLNFYSKSTPEFNYFFISKLNIDLNIIETRYGKNENSVNILKNEHQEVIQHKNNPNLESRPNCESYFNEVARSKESTTYNIHNDNQNELNYPIIEPLKTNYDTSLKMLPPSEESTAYKIQNNNYEEQQTDLQLPNDSLFLNKPIEFLKTYSLQDSTTSKHNNPTVKDIINKYKDIISSKFNANRQLEHQKPCSATGNKGIPQNKKVKRPYKITDLPSLLQSNNQINNSQTISQPTYRVCEARKSDSKTEQNKEAKQYKENHIKVTMDTEVDEYKEIFDIKTPDQLSPIADIEGLKFEQTDLLNDDFDISQTMFDPKALLECLKEDEIIPPPSPFRDEEKISSPNQNAEILNDVYTPPDQYYISRQHLSQNNTLNLDSNDFAENKDMLLTPNKEIETWTLSKDDALYTNPFKSFTMIRNNNAVNFDPRVLPTRKAKLNEFKFTRKNVFKCRK</sequence>
<dbReference type="Pfam" id="PF00270">
    <property type="entry name" value="DEAD"/>
    <property type="match status" value="1"/>
</dbReference>
<organism evidence="14 15">
    <name type="scientific">Parnassius mnemosyne</name>
    <name type="common">clouded apollo</name>
    <dbReference type="NCBI Taxonomy" id="213953"/>
    <lineage>
        <taxon>Eukaryota</taxon>
        <taxon>Metazoa</taxon>
        <taxon>Ecdysozoa</taxon>
        <taxon>Arthropoda</taxon>
        <taxon>Hexapoda</taxon>
        <taxon>Insecta</taxon>
        <taxon>Pterygota</taxon>
        <taxon>Neoptera</taxon>
        <taxon>Endopterygota</taxon>
        <taxon>Lepidoptera</taxon>
        <taxon>Glossata</taxon>
        <taxon>Ditrysia</taxon>
        <taxon>Papilionoidea</taxon>
        <taxon>Papilionidae</taxon>
        <taxon>Parnassiinae</taxon>
        <taxon>Parnassini</taxon>
        <taxon>Parnassius</taxon>
        <taxon>Driopa</taxon>
    </lineage>
</organism>
<evidence type="ECO:0000256" key="4">
    <source>
        <dbReference type="ARBA" id="ARBA00022806"/>
    </source>
</evidence>
<dbReference type="EMBL" id="CAVLGL010000013">
    <property type="protein sequence ID" value="CAK1580092.1"/>
    <property type="molecule type" value="Genomic_DNA"/>
</dbReference>
<evidence type="ECO:0000256" key="1">
    <source>
        <dbReference type="ARBA" id="ARBA00010140"/>
    </source>
</evidence>
<dbReference type="InterPro" id="IPR036388">
    <property type="entry name" value="WH-like_DNA-bd_sf"/>
</dbReference>
<dbReference type="SMART" id="SM00490">
    <property type="entry name" value="HELICc"/>
    <property type="match status" value="1"/>
</dbReference>
<evidence type="ECO:0000313" key="15">
    <source>
        <dbReference type="Proteomes" id="UP001314205"/>
    </source>
</evidence>
<feature type="region of interest" description="Disordered" evidence="11">
    <location>
        <begin position="1308"/>
        <end position="1327"/>
    </location>
</feature>
<dbReference type="Pfam" id="PF23445">
    <property type="entry name" value="WHD_SNRNP200"/>
    <property type="match status" value="1"/>
</dbReference>
<dbReference type="EC" id="5.6.2.4" evidence="9"/>
<evidence type="ECO:0000256" key="8">
    <source>
        <dbReference type="ARBA" id="ARBA00034617"/>
    </source>
</evidence>
<feature type="compositionally biased region" description="Polar residues" evidence="11">
    <location>
        <begin position="7"/>
        <end position="21"/>
    </location>
</feature>
<dbReference type="GO" id="GO:0016787">
    <property type="term" value="F:hydrolase activity"/>
    <property type="evidence" value="ECO:0007669"/>
    <property type="project" value="UniProtKB-KW"/>
</dbReference>
<dbReference type="GO" id="GO:0003676">
    <property type="term" value="F:nucleic acid binding"/>
    <property type="evidence" value="ECO:0007669"/>
    <property type="project" value="InterPro"/>
</dbReference>
<evidence type="ECO:0000256" key="10">
    <source>
        <dbReference type="ARBA" id="ARBA00048988"/>
    </source>
</evidence>
<dbReference type="InterPro" id="IPR014001">
    <property type="entry name" value="Helicase_ATP-bd"/>
</dbReference>
<name>A0AAV1KDE0_9NEOP</name>
<dbReference type="PANTHER" id="PTHR47835:SF3">
    <property type="entry name" value="HELICASE FOR MEIOSIS 1"/>
    <property type="match status" value="1"/>
</dbReference>
<reference evidence="14 15" key="1">
    <citation type="submission" date="2023-11" db="EMBL/GenBank/DDBJ databases">
        <authorList>
            <person name="Hedman E."/>
            <person name="Englund M."/>
            <person name="Stromberg M."/>
            <person name="Nyberg Akerstrom W."/>
            <person name="Nylinder S."/>
            <person name="Jareborg N."/>
            <person name="Kallberg Y."/>
            <person name="Kronander E."/>
        </authorList>
    </citation>
    <scope>NUCLEOTIDE SEQUENCE [LARGE SCALE GENOMIC DNA]</scope>
</reference>
<dbReference type="GO" id="GO:0051321">
    <property type="term" value="P:meiotic cell cycle"/>
    <property type="evidence" value="ECO:0007669"/>
    <property type="project" value="UniProtKB-KW"/>
</dbReference>
<feature type="domain" description="Helicase C-terminal" evidence="13">
    <location>
        <begin position="318"/>
        <end position="503"/>
    </location>
</feature>
<dbReference type="Gene3D" id="1.10.3380.10">
    <property type="entry name" value="Sec63 N-terminal domain-like domain"/>
    <property type="match status" value="1"/>
</dbReference>
<dbReference type="SUPFAM" id="SSF158702">
    <property type="entry name" value="Sec63 N-terminal domain-like"/>
    <property type="match status" value="1"/>
</dbReference>
<dbReference type="SMART" id="SM00973">
    <property type="entry name" value="Sec63"/>
    <property type="match status" value="1"/>
</dbReference>
<protein>
    <recommendedName>
        <fullName evidence="9">DNA 3'-5' helicase</fullName>
        <ecNumber evidence="9">5.6.2.4</ecNumber>
    </recommendedName>
</protein>
<keyword evidence="2" id="KW-0547">Nucleotide-binding</keyword>
<dbReference type="Proteomes" id="UP001314205">
    <property type="component" value="Unassembled WGS sequence"/>
</dbReference>
<dbReference type="SUPFAM" id="SSF46785">
    <property type="entry name" value="Winged helix' DNA-binding domain"/>
    <property type="match status" value="1"/>
</dbReference>
<evidence type="ECO:0000256" key="11">
    <source>
        <dbReference type="SAM" id="MobiDB-lite"/>
    </source>
</evidence>
<dbReference type="GO" id="GO:0005524">
    <property type="term" value="F:ATP binding"/>
    <property type="evidence" value="ECO:0007669"/>
    <property type="project" value="UniProtKB-KW"/>
</dbReference>
<dbReference type="Gene3D" id="3.40.50.300">
    <property type="entry name" value="P-loop containing nucleotide triphosphate hydrolases"/>
    <property type="match status" value="2"/>
</dbReference>
<dbReference type="PANTHER" id="PTHR47835">
    <property type="entry name" value="HFM1, ATP DEPENDENT DNA HELICASE HOMOLOG"/>
    <property type="match status" value="1"/>
</dbReference>
<dbReference type="SMART" id="SM00487">
    <property type="entry name" value="DEXDc"/>
    <property type="match status" value="1"/>
</dbReference>
<dbReference type="Pfam" id="PF00271">
    <property type="entry name" value="Helicase_C"/>
    <property type="match status" value="1"/>
</dbReference>
<dbReference type="FunFam" id="1.10.10.10:FF:000012">
    <property type="entry name" value="U5 small nuclear ribonucleoprotein helicase"/>
    <property type="match status" value="1"/>
</dbReference>
<dbReference type="InterPro" id="IPR057842">
    <property type="entry name" value="WH_MER3"/>
</dbReference>
<evidence type="ECO:0000256" key="7">
    <source>
        <dbReference type="ARBA" id="ARBA00023254"/>
    </source>
</evidence>
<evidence type="ECO:0000256" key="9">
    <source>
        <dbReference type="ARBA" id="ARBA00034808"/>
    </source>
</evidence>
<evidence type="ECO:0000313" key="14">
    <source>
        <dbReference type="EMBL" id="CAK1580092.1"/>
    </source>
</evidence>
<keyword evidence="3" id="KW-0378">Hydrolase</keyword>
<evidence type="ECO:0000256" key="3">
    <source>
        <dbReference type="ARBA" id="ARBA00022801"/>
    </source>
</evidence>
<dbReference type="SUPFAM" id="SSF52540">
    <property type="entry name" value="P-loop containing nucleoside triphosphate hydrolases"/>
    <property type="match status" value="1"/>
</dbReference>
<gene>
    <name evidence="14" type="ORF">PARMNEM_LOCUS1943</name>
</gene>
<evidence type="ECO:0000259" key="12">
    <source>
        <dbReference type="PROSITE" id="PS51192"/>
    </source>
</evidence>
<feature type="compositionally biased region" description="Basic and acidic residues" evidence="11">
    <location>
        <begin position="22"/>
        <end position="37"/>
    </location>
</feature>
<dbReference type="InterPro" id="IPR036390">
    <property type="entry name" value="WH_DNA-bd_sf"/>
</dbReference>
<keyword evidence="15" id="KW-1185">Reference proteome</keyword>
<dbReference type="InterPro" id="IPR027417">
    <property type="entry name" value="P-loop_NTPase"/>
</dbReference>
<dbReference type="Pfam" id="PF02889">
    <property type="entry name" value="Sec63"/>
    <property type="match status" value="1"/>
</dbReference>
<evidence type="ECO:0000256" key="2">
    <source>
        <dbReference type="ARBA" id="ARBA00022741"/>
    </source>
</evidence>
<dbReference type="GO" id="GO:0043138">
    <property type="term" value="F:3'-5' DNA helicase activity"/>
    <property type="evidence" value="ECO:0007669"/>
    <property type="project" value="UniProtKB-EC"/>
</dbReference>
<comment type="catalytic activity">
    <reaction evidence="8">
        <text>Couples ATP hydrolysis with the unwinding of duplex DNA by translocating in the 3'-5' direction.</text>
        <dbReference type="EC" id="5.6.2.4"/>
    </reaction>
</comment>
<comment type="similarity">
    <text evidence="1">Belongs to the helicase family. SKI2 subfamily.</text>
</comment>
<evidence type="ECO:0000256" key="6">
    <source>
        <dbReference type="ARBA" id="ARBA00023235"/>
    </source>
</evidence>
<dbReference type="InterPro" id="IPR004179">
    <property type="entry name" value="Sec63-dom"/>
</dbReference>
<evidence type="ECO:0000256" key="5">
    <source>
        <dbReference type="ARBA" id="ARBA00022840"/>
    </source>
</evidence>
<accession>A0AAV1KDE0</accession>
<comment type="catalytic activity">
    <reaction evidence="10">
        <text>ATP + H2O = ADP + phosphate + H(+)</text>
        <dbReference type="Rhea" id="RHEA:13065"/>
        <dbReference type="ChEBI" id="CHEBI:15377"/>
        <dbReference type="ChEBI" id="CHEBI:15378"/>
        <dbReference type="ChEBI" id="CHEBI:30616"/>
        <dbReference type="ChEBI" id="CHEBI:43474"/>
        <dbReference type="ChEBI" id="CHEBI:456216"/>
        <dbReference type="EC" id="5.6.2.4"/>
    </reaction>
</comment>
<keyword evidence="4" id="KW-0347">Helicase</keyword>